<sequence length="346" mass="38842">MAPLAEHTSDNEKDDTLGNIEDLWDEPKGRRPDVCKTLLQGDEQSIMLLGKLGLIEGMDNKPKGLEALSPQRAEYTPNPAHWDFDCMEEIKADPFIWAAIENACQSLDQTNVSAEDLTSRLDATLNESLRLVVTPLKNVISKTETTQSILQELAVLRLYFHDFNMPLEVDWGSPLDNSNELLEQIRWFDITALADAISRKDHALFSEYVVASFTEYGQQARWILNTRWDRLRKTVKRLMIAGIGLSSRIDDLAKSLHLCHNYYSLTAVIQGVKASGFMTEALSEFGELIDPSNNYQYYQHGMLKDAQITFVKDSNALTLFPEKHNQSLDTGGTTVVHVGVAHTAGP</sequence>
<dbReference type="EMBL" id="JAPWDO010000006">
    <property type="protein sequence ID" value="KAJ5466002.1"/>
    <property type="molecule type" value="Genomic_DNA"/>
</dbReference>
<protein>
    <submittedName>
        <fullName evidence="2">Uncharacterized protein</fullName>
    </submittedName>
</protein>
<reference evidence="2" key="2">
    <citation type="journal article" date="2023" name="IMA Fungus">
        <title>Comparative genomic study of the Penicillium genus elucidates a diverse pangenome and 15 lateral gene transfer events.</title>
        <authorList>
            <person name="Petersen C."/>
            <person name="Sorensen T."/>
            <person name="Nielsen M.R."/>
            <person name="Sondergaard T.E."/>
            <person name="Sorensen J.L."/>
            <person name="Fitzpatrick D.A."/>
            <person name="Frisvad J.C."/>
            <person name="Nielsen K.L."/>
        </authorList>
    </citation>
    <scope>NUCLEOTIDE SEQUENCE</scope>
    <source>
        <strain evidence="2">IBT 17660</strain>
    </source>
</reference>
<accession>A0A9X0BIK7</accession>
<feature type="region of interest" description="Disordered" evidence="1">
    <location>
        <begin position="1"/>
        <end position="25"/>
    </location>
</feature>
<gene>
    <name evidence="2" type="ORF">N7530_009789</name>
</gene>
<reference evidence="2" key="1">
    <citation type="submission" date="2022-12" db="EMBL/GenBank/DDBJ databases">
        <authorList>
            <person name="Petersen C."/>
        </authorList>
    </citation>
    <scope>NUCLEOTIDE SEQUENCE</scope>
    <source>
        <strain evidence="2">IBT 17660</strain>
    </source>
</reference>
<feature type="compositionally biased region" description="Basic and acidic residues" evidence="1">
    <location>
        <begin position="7"/>
        <end position="16"/>
    </location>
</feature>
<organism evidence="2 3">
    <name type="scientific">Penicillium desertorum</name>
    <dbReference type="NCBI Taxonomy" id="1303715"/>
    <lineage>
        <taxon>Eukaryota</taxon>
        <taxon>Fungi</taxon>
        <taxon>Dikarya</taxon>
        <taxon>Ascomycota</taxon>
        <taxon>Pezizomycotina</taxon>
        <taxon>Eurotiomycetes</taxon>
        <taxon>Eurotiomycetidae</taxon>
        <taxon>Eurotiales</taxon>
        <taxon>Aspergillaceae</taxon>
        <taxon>Penicillium</taxon>
    </lineage>
</organism>
<dbReference type="OrthoDB" id="4368774at2759"/>
<dbReference type="Proteomes" id="UP001147760">
    <property type="component" value="Unassembled WGS sequence"/>
</dbReference>
<name>A0A9X0BIK7_9EURO</name>
<keyword evidence="3" id="KW-1185">Reference proteome</keyword>
<evidence type="ECO:0000313" key="3">
    <source>
        <dbReference type="Proteomes" id="UP001147760"/>
    </source>
</evidence>
<evidence type="ECO:0000256" key="1">
    <source>
        <dbReference type="SAM" id="MobiDB-lite"/>
    </source>
</evidence>
<comment type="caution">
    <text evidence="2">The sequence shown here is derived from an EMBL/GenBank/DDBJ whole genome shotgun (WGS) entry which is preliminary data.</text>
</comment>
<proteinExistence type="predicted"/>
<evidence type="ECO:0000313" key="2">
    <source>
        <dbReference type="EMBL" id="KAJ5466002.1"/>
    </source>
</evidence>
<dbReference type="AlphaFoldDB" id="A0A9X0BIK7"/>